<reference evidence="2" key="1">
    <citation type="submission" date="2022-06" db="EMBL/GenBank/DDBJ databases">
        <title>Complete genome sequences of two strains of the flax pathogen Septoria linicola.</title>
        <authorList>
            <person name="Lapalu N."/>
            <person name="Simon A."/>
            <person name="Demenou B."/>
            <person name="Paumier D."/>
            <person name="Guillot M.-P."/>
            <person name="Gout L."/>
            <person name="Valade R."/>
        </authorList>
    </citation>
    <scope>NUCLEOTIDE SEQUENCE</scope>
    <source>
        <strain evidence="2">SE15195</strain>
    </source>
</reference>
<dbReference type="EMBL" id="CP099421">
    <property type="protein sequence ID" value="USW52838.1"/>
    <property type="molecule type" value="Genomic_DNA"/>
</dbReference>
<protein>
    <submittedName>
        <fullName evidence="2">Uncharacterized protein</fullName>
    </submittedName>
</protein>
<dbReference type="AlphaFoldDB" id="A0A9Q9ATE1"/>
<keyword evidence="3" id="KW-1185">Reference proteome</keyword>
<accession>A0A9Q9ATE1</accession>
<gene>
    <name evidence="2" type="ORF">Slin15195_G061570</name>
</gene>
<organism evidence="2 3">
    <name type="scientific">Septoria linicola</name>
    <dbReference type="NCBI Taxonomy" id="215465"/>
    <lineage>
        <taxon>Eukaryota</taxon>
        <taxon>Fungi</taxon>
        <taxon>Dikarya</taxon>
        <taxon>Ascomycota</taxon>
        <taxon>Pezizomycotina</taxon>
        <taxon>Dothideomycetes</taxon>
        <taxon>Dothideomycetidae</taxon>
        <taxon>Mycosphaerellales</taxon>
        <taxon>Mycosphaerellaceae</taxon>
        <taxon>Septoria</taxon>
    </lineage>
</organism>
<feature type="region of interest" description="Disordered" evidence="1">
    <location>
        <begin position="410"/>
        <end position="454"/>
    </location>
</feature>
<dbReference type="Proteomes" id="UP001056384">
    <property type="component" value="Chromosome 4"/>
</dbReference>
<evidence type="ECO:0000313" key="3">
    <source>
        <dbReference type="Proteomes" id="UP001056384"/>
    </source>
</evidence>
<name>A0A9Q9ATE1_9PEZI</name>
<sequence>MASKTEDVSKVPESVSLNLHFPLEQNERLSLGPSPGAQAVRTSAKASVNQADIQHTTILTLRELVRQCRQTLSIVEQAQELRSRLENASQKYQEARASFHEAGQATEEISEQVAKDQLSSNIKSDLWNNLCTSVNNLTVQDSQLRRHEDEITHNAQQLATTEMDLSRSLQAFIQSSELSLSLDVASSGDLMHSDTDPGEDPILLDYYSKLADEEIMAERLQTLDYDYHEERIVRTLREDQGRISSIADHEFELSWEAEFHAAREAHQRAAAAAEAAYELCRKSGVLSSQELRELPINSTQPTSEIQTISQRSPMIAGNEMSETAQPPHVASLETLQELRSVAVSPSYAATGHMNSTTGGGVVRLDVPSVQAAVEQWLNDTPANDDSMADPEQQATVSPDDRDFADAMEAAAWSSDHLHSPIPPDTAIQRGGIGTSHEQGTESLNTASEQREEDN</sequence>
<evidence type="ECO:0000256" key="1">
    <source>
        <dbReference type="SAM" id="MobiDB-lite"/>
    </source>
</evidence>
<evidence type="ECO:0000313" key="2">
    <source>
        <dbReference type="EMBL" id="USW52838.1"/>
    </source>
</evidence>
<proteinExistence type="predicted"/>
<feature type="compositionally biased region" description="Polar residues" evidence="1">
    <location>
        <begin position="435"/>
        <end position="447"/>
    </location>
</feature>